<dbReference type="SUPFAM" id="SSF48264">
    <property type="entry name" value="Cytochrome P450"/>
    <property type="match status" value="1"/>
</dbReference>
<dbReference type="GO" id="GO:0020037">
    <property type="term" value="F:heme binding"/>
    <property type="evidence" value="ECO:0007669"/>
    <property type="project" value="InterPro"/>
</dbReference>
<dbReference type="EMBL" id="MF448672">
    <property type="protein sequence ID" value="ATG29993.1"/>
    <property type="molecule type" value="mRNA"/>
</dbReference>
<keyword evidence="5 9" id="KW-0560">Oxidoreductase</keyword>
<dbReference type="InterPro" id="IPR001128">
    <property type="entry name" value="Cyt_P450"/>
</dbReference>
<dbReference type="GO" id="GO:0016705">
    <property type="term" value="F:oxidoreductase activity, acting on paired donors, with incorporation or reduction of molecular oxygen"/>
    <property type="evidence" value="ECO:0007669"/>
    <property type="project" value="InterPro"/>
</dbReference>
<dbReference type="GO" id="GO:0042617">
    <property type="term" value="P:paclitaxel biosynthetic process"/>
    <property type="evidence" value="ECO:0007669"/>
    <property type="project" value="UniProtKB-UniPathway"/>
</dbReference>
<dbReference type="GO" id="GO:0005506">
    <property type="term" value="F:iron ion binding"/>
    <property type="evidence" value="ECO:0007669"/>
    <property type="project" value="InterPro"/>
</dbReference>
<protein>
    <submittedName>
        <fullName evidence="11">CYP750C22</fullName>
    </submittedName>
</protein>
<dbReference type="UniPathway" id="UPA00842"/>
<dbReference type="FunFam" id="1.10.630.10:FF:000011">
    <property type="entry name" value="Cytochrome P450 83B1"/>
    <property type="match status" value="1"/>
</dbReference>
<dbReference type="GO" id="GO:0044550">
    <property type="term" value="P:secondary metabolite biosynthetic process"/>
    <property type="evidence" value="ECO:0007669"/>
    <property type="project" value="UniProtKB-ARBA"/>
</dbReference>
<dbReference type="PANTHER" id="PTHR47944:SF4">
    <property type="entry name" value="OS09G0441700 PROTEIN"/>
    <property type="match status" value="1"/>
</dbReference>
<evidence type="ECO:0000256" key="1">
    <source>
        <dbReference type="ARBA" id="ARBA00005122"/>
    </source>
</evidence>
<evidence type="ECO:0000256" key="4">
    <source>
        <dbReference type="ARBA" id="ARBA00022723"/>
    </source>
</evidence>
<keyword evidence="10" id="KW-0472">Membrane</keyword>
<dbReference type="PRINTS" id="PR00463">
    <property type="entry name" value="EP450I"/>
</dbReference>
<evidence type="ECO:0000256" key="5">
    <source>
        <dbReference type="ARBA" id="ARBA00023002"/>
    </source>
</evidence>
<comment type="cofactor">
    <cofactor evidence="8">
        <name>heme</name>
        <dbReference type="ChEBI" id="CHEBI:30413"/>
    </cofactor>
</comment>
<organism evidence="11">
    <name type="scientific">Taxus chinensis</name>
    <name type="common">Chinese yew</name>
    <name type="synonym">Taxus wallichiana var. chinensis</name>
    <dbReference type="NCBI Taxonomy" id="29808"/>
    <lineage>
        <taxon>Eukaryota</taxon>
        <taxon>Viridiplantae</taxon>
        <taxon>Streptophyta</taxon>
        <taxon>Embryophyta</taxon>
        <taxon>Tracheophyta</taxon>
        <taxon>Spermatophyta</taxon>
        <taxon>Pinopsida</taxon>
        <taxon>Pinidae</taxon>
        <taxon>Conifers II</taxon>
        <taxon>Cupressales</taxon>
        <taxon>Taxaceae</taxon>
        <taxon>Taxus</taxon>
    </lineage>
</organism>
<keyword evidence="6 8" id="KW-0408">Iron</keyword>
<dbReference type="AlphaFoldDB" id="A0A291FB29"/>
<dbReference type="GO" id="GO:0004497">
    <property type="term" value="F:monooxygenase activity"/>
    <property type="evidence" value="ECO:0007669"/>
    <property type="project" value="UniProtKB-KW"/>
</dbReference>
<keyword evidence="10" id="KW-0812">Transmembrane</keyword>
<evidence type="ECO:0000313" key="11">
    <source>
        <dbReference type="EMBL" id="ATG29993.1"/>
    </source>
</evidence>
<accession>A0A291FB29</accession>
<sequence>MASLYVSEIEAATKGFGILLIFVFILYKFLINKKPSRPDNQLKLPPGPRPWPLVGNLHQLGHLPHQSLAELAKKYGNIVFLRLGSVPTVVISSPAMAKEFLKTHDSVFASRPPVSAAKYLFYDHRDVTFARYGEYWRQMRKLCTVELLTAKRVDSFRSVREEEASAMIHSIWEQSGQGLNCVDLKKNLSCLTRNITCRMFSSRTYSDDDLGGGHVFKEMVDEMFTLAGAFCINDYIPWLSCLDLQGIRRRLQAVHKIYDAFAEKVIEEHVKGRKKPYQVEDQVKDMVDVLLDMAELDTQTPTEMQITRVHIKAIILDMLNAGIETSSTTVEWAMSEVLGNPHILARAQQEIESVVGRDRKVKEDDVASFDYLRCIVKETFRLHPPFPLLIPHESMEGCNVGDYYVPPKTRVFINVWAMGRDGSIWEDPYEFNPERFMGKGNSKDVRGQDFDLLPFGTGRRGCPGILMGLSVVELALAQLLHCFHWSVEGKVNMDEIFGLTVPRKFPLLARPASKLPFQYLI</sequence>
<dbReference type="Gene3D" id="1.10.630.10">
    <property type="entry name" value="Cytochrome P450"/>
    <property type="match status" value="1"/>
</dbReference>
<dbReference type="CDD" id="cd20618">
    <property type="entry name" value="CYP71_clan"/>
    <property type="match status" value="1"/>
</dbReference>
<keyword evidence="9" id="KW-0503">Monooxygenase</keyword>
<keyword evidence="3 8" id="KW-0349">Heme</keyword>
<comment type="similarity">
    <text evidence="2 9">Belongs to the cytochrome P450 family.</text>
</comment>
<dbReference type="PANTHER" id="PTHR47944">
    <property type="entry name" value="CYTOCHROME P450 98A9"/>
    <property type="match status" value="1"/>
</dbReference>
<dbReference type="InterPro" id="IPR002401">
    <property type="entry name" value="Cyt_P450_E_grp-I"/>
</dbReference>
<keyword evidence="4 8" id="KW-0479">Metal-binding</keyword>
<evidence type="ECO:0000256" key="9">
    <source>
        <dbReference type="RuleBase" id="RU000461"/>
    </source>
</evidence>
<evidence type="ECO:0000256" key="3">
    <source>
        <dbReference type="ARBA" id="ARBA00022617"/>
    </source>
</evidence>
<evidence type="ECO:0000256" key="10">
    <source>
        <dbReference type="SAM" id="Phobius"/>
    </source>
</evidence>
<feature type="binding site" description="axial binding residue" evidence="8">
    <location>
        <position position="462"/>
    </location>
    <ligand>
        <name>heme</name>
        <dbReference type="ChEBI" id="CHEBI:30413"/>
    </ligand>
    <ligandPart>
        <name>Fe</name>
        <dbReference type="ChEBI" id="CHEBI:18248"/>
    </ligandPart>
</feature>
<reference evidence="11" key="1">
    <citation type="journal article" date="2017" name="Front. Plant Sci.">
        <title>Transcriptome Assembly and Systematic Identification of Novel Cytochrome P450s in Taxus chinensis.</title>
        <authorList>
            <person name="Liao W."/>
            <person name="Zhao S."/>
            <person name="Zhang M."/>
            <person name="Dong K."/>
            <person name="Chen Y."/>
            <person name="Fu C."/>
            <person name="Yu L."/>
        </authorList>
    </citation>
    <scope>NUCLEOTIDE SEQUENCE</scope>
</reference>
<evidence type="ECO:0000256" key="7">
    <source>
        <dbReference type="ARBA" id="ARBA00023059"/>
    </source>
</evidence>
<dbReference type="InterPro" id="IPR017972">
    <property type="entry name" value="Cyt_P450_CS"/>
</dbReference>
<dbReference type="PRINTS" id="PR00385">
    <property type="entry name" value="P450"/>
</dbReference>
<evidence type="ECO:0000256" key="6">
    <source>
        <dbReference type="ARBA" id="ARBA00023004"/>
    </source>
</evidence>
<dbReference type="InterPro" id="IPR036396">
    <property type="entry name" value="Cyt_P450_sf"/>
</dbReference>
<keyword evidence="10" id="KW-1133">Transmembrane helix</keyword>
<comment type="pathway">
    <text evidence="1">Alkaloid biosynthesis; taxol biosynthesis.</text>
</comment>
<name>A0A291FB29_TAXCH</name>
<evidence type="ECO:0000256" key="2">
    <source>
        <dbReference type="ARBA" id="ARBA00010617"/>
    </source>
</evidence>
<feature type="transmembrane region" description="Helical" evidence="10">
    <location>
        <begin position="12"/>
        <end position="31"/>
    </location>
</feature>
<dbReference type="Pfam" id="PF00067">
    <property type="entry name" value="p450"/>
    <property type="match status" value="1"/>
</dbReference>
<evidence type="ECO:0000256" key="8">
    <source>
        <dbReference type="PIRSR" id="PIRSR602401-1"/>
    </source>
</evidence>
<proteinExistence type="evidence at transcript level"/>
<dbReference type="PROSITE" id="PS00086">
    <property type="entry name" value="CYTOCHROME_P450"/>
    <property type="match status" value="1"/>
</dbReference>
<keyword evidence="7" id="KW-0876">Taxol biosynthesis</keyword>